<organism evidence="1 2">
    <name type="scientific">Cucurbitaria berberidis CBS 394.84</name>
    <dbReference type="NCBI Taxonomy" id="1168544"/>
    <lineage>
        <taxon>Eukaryota</taxon>
        <taxon>Fungi</taxon>
        <taxon>Dikarya</taxon>
        <taxon>Ascomycota</taxon>
        <taxon>Pezizomycotina</taxon>
        <taxon>Dothideomycetes</taxon>
        <taxon>Pleosporomycetidae</taxon>
        <taxon>Pleosporales</taxon>
        <taxon>Pleosporineae</taxon>
        <taxon>Cucurbitariaceae</taxon>
        <taxon>Cucurbitaria</taxon>
    </lineage>
</organism>
<dbReference type="Proteomes" id="UP000800039">
    <property type="component" value="Unassembled WGS sequence"/>
</dbReference>
<dbReference type="AlphaFoldDB" id="A0A9P4GPQ0"/>
<reference evidence="1" key="1">
    <citation type="submission" date="2020-01" db="EMBL/GenBank/DDBJ databases">
        <authorList>
            <consortium name="DOE Joint Genome Institute"/>
            <person name="Haridas S."/>
            <person name="Albert R."/>
            <person name="Binder M."/>
            <person name="Bloem J."/>
            <person name="Labutti K."/>
            <person name="Salamov A."/>
            <person name="Andreopoulos B."/>
            <person name="Baker S.E."/>
            <person name="Barry K."/>
            <person name="Bills G."/>
            <person name="Bluhm B.H."/>
            <person name="Cannon C."/>
            <person name="Castanera R."/>
            <person name="Culley D.E."/>
            <person name="Daum C."/>
            <person name="Ezra D."/>
            <person name="Gonzalez J.B."/>
            <person name="Henrissat B."/>
            <person name="Kuo A."/>
            <person name="Liang C."/>
            <person name="Lipzen A."/>
            <person name="Lutzoni F."/>
            <person name="Magnuson J."/>
            <person name="Mondo S."/>
            <person name="Nolan M."/>
            <person name="Ohm R."/>
            <person name="Pangilinan J."/>
            <person name="Park H.-J."/>
            <person name="Ramirez L."/>
            <person name="Alfaro M."/>
            <person name="Sun H."/>
            <person name="Tritt A."/>
            <person name="Yoshinaga Y."/>
            <person name="Zwiers L.-H."/>
            <person name="Turgeon B.G."/>
            <person name="Goodwin S.B."/>
            <person name="Spatafora J.W."/>
            <person name="Crous P.W."/>
            <person name="Grigoriev I.V."/>
        </authorList>
    </citation>
    <scope>NUCLEOTIDE SEQUENCE</scope>
    <source>
        <strain evidence="1">CBS 394.84</strain>
    </source>
</reference>
<comment type="caution">
    <text evidence="1">The sequence shown here is derived from an EMBL/GenBank/DDBJ whole genome shotgun (WGS) entry which is preliminary data.</text>
</comment>
<proteinExistence type="predicted"/>
<keyword evidence="2" id="KW-1185">Reference proteome</keyword>
<evidence type="ECO:0000313" key="1">
    <source>
        <dbReference type="EMBL" id="KAF1850348.1"/>
    </source>
</evidence>
<gene>
    <name evidence="1" type="ORF">K460DRAFT_361154</name>
</gene>
<dbReference type="RefSeq" id="XP_040792911.1">
    <property type="nucleotide sequence ID" value="XM_040932400.1"/>
</dbReference>
<sequence>MRRRAAGTAEHVIGGVGEKQGNKRGEAKLAVMVTGGCIGFLDECAVAMTAGGGPLSGWPSGKE</sequence>
<dbReference type="GeneID" id="63849651"/>
<dbReference type="EMBL" id="ML976614">
    <property type="protein sequence ID" value="KAF1850348.1"/>
    <property type="molecule type" value="Genomic_DNA"/>
</dbReference>
<accession>A0A9P4GPQ0</accession>
<evidence type="ECO:0000313" key="2">
    <source>
        <dbReference type="Proteomes" id="UP000800039"/>
    </source>
</evidence>
<protein>
    <submittedName>
        <fullName evidence="1">Uncharacterized protein</fullName>
    </submittedName>
</protein>
<name>A0A9P4GPQ0_9PLEO</name>